<dbReference type="Gene3D" id="2.160.20.10">
    <property type="entry name" value="Single-stranded right-handed beta-helix, Pectin lyase-like"/>
    <property type="match status" value="1"/>
</dbReference>
<dbReference type="SUPFAM" id="SSF51126">
    <property type="entry name" value="Pectin lyase-like"/>
    <property type="match status" value="1"/>
</dbReference>
<evidence type="ECO:0000256" key="3">
    <source>
        <dbReference type="ARBA" id="ARBA00022801"/>
    </source>
</evidence>
<evidence type="ECO:0000313" key="11">
    <source>
        <dbReference type="Proteomes" id="UP000287352"/>
    </source>
</evidence>
<dbReference type="InterPro" id="IPR006626">
    <property type="entry name" value="PbH1"/>
</dbReference>
<dbReference type="GO" id="GO:0004650">
    <property type="term" value="F:polygalacturonase activity"/>
    <property type="evidence" value="ECO:0007669"/>
    <property type="project" value="InterPro"/>
</dbReference>
<reference evidence="11" key="1">
    <citation type="submission" date="2018-12" db="EMBL/GenBank/DDBJ databases">
        <title>Tengunoibacter tsumagoiensis gen. nov., sp. nov., Dictyobacter kobayashii sp. nov., D. alpinus sp. nov., and D. joshuensis sp. nov. and description of Dictyobacteraceae fam. nov. within the order Ktedonobacterales isolated from Tengu-no-mugimeshi.</title>
        <authorList>
            <person name="Wang C.M."/>
            <person name="Zheng Y."/>
            <person name="Sakai Y."/>
            <person name="Toyoda A."/>
            <person name="Minakuchi Y."/>
            <person name="Abe K."/>
            <person name="Yokota A."/>
            <person name="Yabe S."/>
        </authorList>
    </citation>
    <scope>NUCLEOTIDE SEQUENCE [LARGE SCALE GENOMIC DNA]</scope>
    <source>
        <strain evidence="11">Uno3</strain>
    </source>
</reference>
<proteinExistence type="inferred from homology"/>
<dbReference type="AlphaFoldDB" id="A0A401ZUK4"/>
<evidence type="ECO:0000256" key="4">
    <source>
        <dbReference type="ARBA" id="ARBA00023180"/>
    </source>
</evidence>
<evidence type="ECO:0000313" key="10">
    <source>
        <dbReference type="EMBL" id="GCE10605.1"/>
    </source>
</evidence>
<keyword evidence="4" id="KW-0325">Glycoprotein</keyword>
<evidence type="ECO:0000256" key="5">
    <source>
        <dbReference type="ARBA" id="ARBA00023277"/>
    </source>
</evidence>
<dbReference type="InterPro" id="IPR011050">
    <property type="entry name" value="Pectin_lyase_fold/virulence"/>
</dbReference>
<dbReference type="PANTHER" id="PTHR31736:SF9">
    <property type="entry name" value="ENDO-XYLOGALACTURONAN HYDROLASE A-RELATED"/>
    <property type="match status" value="1"/>
</dbReference>
<dbReference type="Pfam" id="PF00295">
    <property type="entry name" value="Glyco_hydro_28"/>
    <property type="match status" value="1"/>
</dbReference>
<evidence type="ECO:0008006" key="12">
    <source>
        <dbReference type="Google" id="ProtNLM"/>
    </source>
</evidence>
<keyword evidence="3 9" id="KW-0378">Hydrolase</keyword>
<keyword evidence="7" id="KW-0624">Polysaccharide degradation</keyword>
<evidence type="ECO:0000256" key="8">
    <source>
        <dbReference type="ARBA" id="ARBA00037278"/>
    </source>
</evidence>
<evidence type="ECO:0000256" key="6">
    <source>
        <dbReference type="ARBA" id="ARBA00023295"/>
    </source>
</evidence>
<accession>A0A401ZUK4</accession>
<dbReference type="Proteomes" id="UP000287352">
    <property type="component" value="Unassembled WGS sequence"/>
</dbReference>
<evidence type="ECO:0000256" key="9">
    <source>
        <dbReference type="RuleBase" id="RU361169"/>
    </source>
</evidence>
<comment type="caution">
    <text evidence="10">The sequence shown here is derived from an EMBL/GenBank/DDBJ whole genome shotgun (WGS) entry which is preliminary data.</text>
</comment>
<keyword evidence="11" id="KW-1185">Reference proteome</keyword>
<comment type="function">
    <text evidence="8">Pectinolytic enzyme involved in the degradation of xylogalacturonan (xga), a galacturonan backbone heavily substituted with xylose, and which is one important component of the hairy regions of pectin. Activity requires a galacturonic acid backbone substituted with xylose.</text>
</comment>
<sequence>MIIPAYPDTFPRSDEIHVAVNSQEVEVLKTGVAYFVSFSSSEELQVEVTGTKKIGPLTISPQRLGITAEVEENRAHFHVKNAQLLHIIIEGVELPLFFYANPERSYDGKATYYFPGGQIHEAGEIVLHDHESIYIEEGAVVRGSIRASHASHIKIYGNGILDASCFHGKSDYRTILLYRCSNVEIQDIIMIEPPLWMITLAACDTVHIDRIKQIGEVTSSDGVDIVGSHDVLIENCIMRNNDDCIVIKGFNWTNAITGEYYRAAEDVYNVLVRSCTLMNGEGGIALEIGHELTINSVNTIVFSDIDIVAIHGHGAPFGIHVGDRALVSNVRFEHIRVQHYYEKLIDFRVMRSRYNIDKERGHIKDIVLKDIRVTVSPYNPGYSISVIGGYDSSHQVQGVILEDFYLGDLKVTNSDQLDLFTREAEGIEFR</sequence>
<dbReference type="InterPro" id="IPR012334">
    <property type="entry name" value="Pectin_lyas_fold"/>
</dbReference>
<protein>
    <recommendedName>
        <fullName evidence="12">Endopolygalacturonase</fullName>
    </recommendedName>
</protein>
<keyword evidence="2" id="KW-0677">Repeat</keyword>
<comment type="similarity">
    <text evidence="1 9">Belongs to the glycosyl hydrolase 28 family.</text>
</comment>
<dbReference type="RefSeq" id="WP_126578198.1">
    <property type="nucleotide sequence ID" value="NZ_BIFR01000001.1"/>
</dbReference>
<gene>
    <name evidence="10" type="ORF">KTT_04640</name>
</gene>
<dbReference type="SMART" id="SM00710">
    <property type="entry name" value="PbH1"/>
    <property type="match status" value="3"/>
</dbReference>
<dbReference type="PANTHER" id="PTHR31736">
    <property type="match status" value="1"/>
</dbReference>
<keyword evidence="6 9" id="KW-0326">Glycosidase</keyword>
<organism evidence="10 11">
    <name type="scientific">Tengunoibacter tsumagoiensis</name>
    <dbReference type="NCBI Taxonomy" id="2014871"/>
    <lineage>
        <taxon>Bacteria</taxon>
        <taxon>Bacillati</taxon>
        <taxon>Chloroflexota</taxon>
        <taxon>Ktedonobacteria</taxon>
        <taxon>Ktedonobacterales</taxon>
        <taxon>Dictyobacteraceae</taxon>
        <taxon>Tengunoibacter</taxon>
    </lineage>
</organism>
<dbReference type="InterPro" id="IPR000743">
    <property type="entry name" value="Glyco_hydro_28"/>
</dbReference>
<evidence type="ECO:0000256" key="7">
    <source>
        <dbReference type="ARBA" id="ARBA00023326"/>
    </source>
</evidence>
<evidence type="ECO:0000256" key="1">
    <source>
        <dbReference type="ARBA" id="ARBA00008834"/>
    </source>
</evidence>
<name>A0A401ZUK4_9CHLR</name>
<evidence type="ECO:0000256" key="2">
    <source>
        <dbReference type="ARBA" id="ARBA00022737"/>
    </source>
</evidence>
<dbReference type="EMBL" id="BIFR01000001">
    <property type="protein sequence ID" value="GCE10605.1"/>
    <property type="molecule type" value="Genomic_DNA"/>
</dbReference>
<dbReference type="OrthoDB" id="182481at2"/>
<keyword evidence="5" id="KW-0119">Carbohydrate metabolism</keyword>
<dbReference type="GO" id="GO:0000272">
    <property type="term" value="P:polysaccharide catabolic process"/>
    <property type="evidence" value="ECO:0007669"/>
    <property type="project" value="UniProtKB-KW"/>
</dbReference>